<dbReference type="InterPro" id="IPR000847">
    <property type="entry name" value="LysR_HTH_N"/>
</dbReference>
<protein>
    <submittedName>
        <fullName evidence="6">LysR family transcriptional regulator</fullName>
    </submittedName>
</protein>
<dbReference type="InterPro" id="IPR036388">
    <property type="entry name" value="WH-like_DNA-bd_sf"/>
</dbReference>
<organism evidence="6 7">
    <name type="scientific">Rhodoferax sediminis</name>
    <dbReference type="NCBI Taxonomy" id="2509614"/>
    <lineage>
        <taxon>Bacteria</taxon>
        <taxon>Pseudomonadati</taxon>
        <taxon>Pseudomonadota</taxon>
        <taxon>Betaproteobacteria</taxon>
        <taxon>Burkholderiales</taxon>
        <taxon>Comamonadaceae</taxon>
        <taxon>Rhodoferax</taxon>
    </lineage>
</organism>
<evidence type="ECO:0000256" key="2">
    <source>
        <dbReference type="ARBA" id="ARBA00023015"/>
    </source>
</evidence>
<sequence length="309" mass="33957">MKLRQLQCLCAVVDAGFNISRAASVLHATQPAVSKQLRQFEEELGVDLLLRQRGRPVALTEEGQRTLLWARRALQAADNIRGIAREGRGGGEGSIALATSHAHANHLLLPAIVAFSRRFPKVRITVLQGTPGQIAELVRDGKATLGVTHAPEQLPRETVPVPFLTSPRVLVTPPGHPLLKTKALTLEKIAQSALIVQHSARPRGSRIVRKFVEAGLEVNVVVQALDSDVIKTYVGAGLGVGIIPAFTWSASRDRAVRARDVGHLFEPSESVVLLRRQSHLQKYVYRFLEELHPSLEQRRLEQLVFEDGS</sequence>
<dbReference type="Proteomes" id="UP000316798">
    <property type="component" value="Chromosome"/>
</dbReference>
<dbReference type="GO" id="GO:0019344">
    <property type="term" value="P:cysteine biosynthetic process"/>
    <property type="evidence" value="ECO:0007669"/>
    <property type="project" value="TreeGrafter"/>
</dbReference>
<dbReference type="GO" id="GO:0003700">
    <property type="term" value="F:DNA-binding transcription factor activity"/>
    <property type="evidence" value="ECO:0007669"/>
    <property type="project" value="InterPro"/>
</dbReference>
<dbReference type="Pfam" id="PF03466">
    <property type="entry name" value="LysR_substrate"/>
    <property type="match status" value="1"/>
</dbReference>
<dbReference type="Gene3D" id="3.40.190.10">
    <property type="entry name" value="Periplasmic binding protein-like II"/>
    <property type="match status" value="2"/>
</dbReference>
<dbReference type="InterPro" id="IPR005119">
    <property type="entry name" value="LysR_subst-bd"/>
</dbReference>
<dbReference type="KEGG" id="rhf:EUB48_15680"/>
<dbReference type="GO" id="GO:0000976">
    <property type="term" value="F:transcription cis-regulatory region binding"/>
    <property type="evidence" value="ECO:0007669"/>
    <property type="project" value="TreeGrafter"/>
</dbReference>
<dbReference type="AlphaFoldDB" id="A0A515DDS7"/>
<dbReference type="PROSITE" id="PS50931">
    <property type="entry name" value="HTH_LYSR"/>
    <property type="match status" value="1"/>
</dbReference>
<dbReference type="SUPFAM" id="SSF53850">
    <property type="entry name" value="Periplasmic binding protein-like II"/>
    <property type="match status" value="1"/>
</dbReference>
<dbReference type="InterPro" id="IPR036390">
    <property type="entry name" value="WH_DNA-bd_sf"/>
</dbReference>
<dbReference type="OrthoDB" id="5297026at2"/>
<name>A0A515DDS7_9BURK</name>
<evidence type="ECO:0000313" key="6">
    <source>
        <dbReference type="EMBL" id="QDL38566.1"/>
    </source>
</evidence>
<comment type="similarity">
    <text evidence="1">Belongs to the LysR transcriptional regulatory family.</text>
</comment>
<dbReference type="PANTHER" id="PTHR30126:SF6">
    <property type="entry name" value="HTH-TYPE TRANSCRIPTIONAL REGULATOR CYSB-RELATED"/>
    <property type="match status" value="1"/>
</dbReference>
<dbReference type="PRINTS" id="PR00039">
    <property type="entry name" value="HTHLYSR"/>
</dbReference>
<keyword evidence="2" id="KW-0805">Transcription regulation</keyword>
<keyword evidence="3" id="KW-0238">DNA-binding</keyword>
<evidence type="ECO:0000256" key="1">
    <source>
        <dbReference type="ARBA" id="ARBA00009437"/>
    </source>
</evidence>
<keyword evidence="4" id="KW-0804">Transcription</keyword>
<evidence type="ECO:0000313" key="7">
    <source>
        <dbReference type="Proteomes" id="UP000316798"/>
    </source>
</evidence>
<accession>A0A515DDS7</accession>
<dbReference type="RefSeq" id="WP_142820006.1">
    <property type="nucleotide sequence ID" value="NZ_CP035503.1"/>
</dbReference>
<keyword evidence="7" id="KW-1185">Reference proteome</keyword>
<dbReference type="EMBL" id="CP035503">
    <property type="protein sequence ID" value="QDL38566.1"/>
    <property type="molecule type" value="Genomic_DNA"/>
</dbReference>
<evidence type="ECO:0000259" key="5">
    <source>
        <dbReference type="PROSITE" id="PS50931"/>
    </source>
</evidence>
<dbReference type="SUPFAM" id="SSF46785">
    <property type="entry name" value="Winged helix' DNA-binding domain"/>
    <property type="match status" value="1"/>
</dbReference>
<evidence type="ECO:0000256" key="3">
    <source>
        <dbReference type="ARBA" id="ARBA00023125"/>
    </source>
</evidence>
<dbReference type="PANTHER" id="PTHR30126">
    <property type="entry name" value="HTH-TYPE TRANSCRIPTIONAL REGULATOR"/>
    <property type="match status" value="1"/>
</dbReference>
<evidence type="ECO:0000256" key="4">
    <source>
        <dbReference type="ARBA" id="ARBA00023163"/>
    </source>
</evidence>
<proteinExistence type="inferred from homology"/>
<feature type="domain" description="HTH lysR-type" evidence="5">
    <location>
        <begin position="1"/>
        <end position="60"/>
    </location>
</feature>
<dbReference type="Pfam" id="PF00126">
    <property type="entry name" value="HTH_1"/>
    <property type="match status" value="1"/>
</dbReference>
<dbReference type="Gene3D" id="1.10.10.10">
    <property type="entry name" value="Winged helix-like DNA-binding domain superfamily/Winged helix DNA-binding domain"/>
    <property type="match status" value="1"/>
</dbReference>
<gene>
    <name evidence="6" type="ORF">EUB48_15680</name>
</gene>
<reference evidence="6 7" key="1">
    <citation type="submission" date="2019-01" db="EMBL/GenBank/DDBJ databases">
        <title>Genomic insights into a novel species Rhodoferax sp.</title>
        <authorList>
            <person name="Jin L."/>
        </authorList>
    </citation>
    <scope>NUCLEOTIDE SEQUENCE [LARGE SCALE GENOMIC DNA]</scope>
    <source>
        <strain evidence="6 7">CHu59-6-5</strain>
    </source>
</reference>